<evidence type="ECO:0000259" key="6">
    <source>
        <dbReference type="Pfam" id="PF02668"/>
    </source>
</evidence>
<dbReference type="EMBL" id="CP114588">
    <property type="protein sequence ID" value="WBA09692.1"/>
    <property type="molecule type" value="Genomic_DNA"/>
</dbReference>
<dbReference type="InterPro" id="IPR051323">
    <property type="entry name" value="AtsK-like"/>
</dbReference>
<dbReference type="Proteomes" id="UP001164748">
    <property type="component" value="Chromosome"/>
</dbReference>
<keyword evidence="3 7" id="KW-0223">Dioxygenase</keyword>
<name>A0AA47LSV6_9GAMM</name>
<dbReference type="PANTHER" id="PTHR30468">
    <property type="entry name" value="ALPHA-KETOGLUTARATE-DEPENDENT SULFONATE DIOXYGENASE"/>
    <property type="match status" value="1"/>
</dbReference>
<keyword evidence="2" id="KW-0479">Metal-binding</keyword>
<evidence type="ECO:0000256" key="5">
    <source>
        <dbReference type="ARBA" id="ARBA00023004"/>
    </source>
</evidence>
<protein>
    <submittedName>
        <fullName evidence="7">TauD/TfdA family dioxygenase</fullName>
    </submittedName>
</protein>
<keyword evidence="5" id="KW-0408">Iron</keyword>
<dbReference type="InterPro" id="IPR042098">
    <property type="entry name" value="TauD-like_sf"/>
</dbReference>
<dbReference type="PANTHER" id="PTHR30468:SF1">
    <property type="entry name" value="ALPHA-KETOGLUTARATE-DEPENDENT SULFONATE DIOXYGENASE"/>
    <property type="match status" value="1"/>
</dbReference>
<proteinExistence type="inferred from homology"/>
<dbReference type="Gene3D" id="3.60.130.10">
    <property type="entry name" value="Clavaminate synthase-like"/>
    <property type="match status" value="1"/>
</dbReference>
<feature type="domain" description="TauD/TfdA-like" evidence="6">
    <location>
        <begin position="3"/>
        <end position="268"/>
    </location>
</feature>
<dbReference type="AlphaFoldDB" id="A0AA47LSV6"/>
<evidence type="ECO:0000256" key="2">
    <source>
        <dbReference type="ARBA" id="ARBA00022723"/>
    </source>
</evidence>
<sequence>MKITPLGDTFGAQVDNIDLSQLSEAEFAALYQAFLRYKVLFFREQPLSTDNHVALAKRFGELEPPHPFFPHLSDNDQVVVIETSRGNPPSQSYWHTDMTWQAVPPKCSILHAQYVPEHGGDTIWCDMAAVWANLTDEEKAELRQLNTIHALHAFEGSRYDHQDADGQSVVSKRAQDYPPIRRAMVQTHPETGQEVLFINEQFTRAIADWPVAASQQRLATLFSQARQSKYHVRFRWQKHSVAIWDNRATQHYAVTDYGDAPRRLHRVTVQGDSAQ</sequence>
<dbReference type="Pfam" id="PF02668">
    <property type="entry name" value="TauD"/>
    <property type="match status" value="1"/>
</dbReference>
<dbReference type="GO" id="GO:0016706">
    <property type="term" value="F:2-oxoglutarate-dependent dioxygenase activity"/>
    <property type="evidence" value="ECO:0007669"/>
    <property type="project" value="TreeGrafter"/>
</dbReference>
<dbReference type="RefSeq" id="WP_077638428.1">
    <property type="nucleotide sequence ID" value="NZ_CP114588.1"/>
</dbReference>
<dbReference type="GO" id="GO:0005737">
    <property type="term" value="C:cytoplasm"/>
    <property type="evidence" value="ECO:0007669"/>
    <property type="project" value="TreeGrafter"/>
</dbReference>
<keyword evidence="4" id="KW-0560">Oxidoreductase</keyword>
<gene>
    <name evidence="7" type="ORF">N8M53_05730</name>
</gene>
<evidence type="ECO:0000313" key="8">
    <source>
        <dbReference type="Proteomes" id="UP001164748"/>
    </source>
</evidence>
<dbReference type="InterPro" id="IPR003819">
    <property type="entry name" value="TauD/TfdA-like"/>
</dbReference>
<evidence type="ECO:0000256" key="3">
    <source>
        <dbReference type="ARBA" id="ARBA00022964"/>
    </source>
</evidence>
<evidence type="ECO:0000256" key="4">
    <source>
        <dbReference type="ARBA" id="ARBA00023002"/>
    </source>
</evidence>
<evidence type="ECO:0000256" key="1">
    <source>
        <dbReference type="ARBA" id="ARBA00005896"/>
    </source>
</evidence>
<dbReference type="GO" id="GO:0046872">
    <property type="term" value="F:metal ion binding"/>
    <property type="evidence" value="ECO:0007669"/>
    <property type="project" value="UniProtKB-KW"/>
</dbReference>
<organism evidence="7 8">
    <name type="scientific">Salinivibrio kushneri</name>
    <dbReference type="NCBI Taxonomy" id="1908198"/>
    <lineage>
        <taxon>Bacteria</taxon>
        <taxon>Pseudomonadati</taxon>
        <taxon>Pseudomonadota</taxon>
        <taxon>Gammaproteobacteria</taxon>
        <taxon>Vibrionales</taxon>
        <taxon>Vibrionaceae</taxon>
        <taxon>Salinivibrio</taxon>
    </lineage>
</organism>
<evidence type="ECO:0000313" key="7">
    <source>
        <dbReference type="EMBL" id="WBA09692.1"/>
    </source>
</evidence>
<dbReference type="SUPFAM" id="SSF51197">
    <property type="entry name" value="Clavaminate synthase-like"/>
    <property type="match status" value="1"/>
</dbReference>
<accession>A0AA47LSV6</accession>
<comment type="similarity">
    <text evidence="1">Belongs to the TfdA dioxygenase family.</text>
</comment>
<reference evidence="7" key="1">
    <citation type="submission" date="2022-09" db="EMBL/GenBank/DDBJ databases">
        <authorList>
            <person name="Li Z.-J."/>
        </authorList>
    </citation>
    <scope>NUCLEOTIDE SEQUENCE</scope>
    <source>
        <strain evidence="7">TGB11</strain>
    </source>
</reference>